<evidence type="ECO:0000313" key="2">
    <source>
        <dbReference type="Proteomes" id="UP001165489"/>
    </source>
</evidence>
<gene>
    <name evidence="1" type="ORF">MM239_04570</name>
</gene>
<dbReference type="Proteomes" id="UP001165489">
    <property type="component" value="Unassembled WGS sequence"/>
</dbReference>
<reference evidence="1" key="1">
    <citation type="submission" date="2022-03" db="EMBL/GenBank/DDBJ databases">
        <title>De novo assembled genomes of Belliella spp. (Cyclobacteriaceae) strains.</title>
        <authorList>
            <person name="Szabo A."/>
            <person name="Korponai K."/>
            <person name="Felfoldi T."/>
        </authorList>
    </citation>
    <scope>NUCLEOTIDE SEQUENCE</scope>
    <source>
        <strain evidence="1">DSM 111904</strain>
    </source>
</reference>
<evidence type="ECO:0008006" key="3">
    <source>
        <dbReference type="Google" id="ProtNLM"/>
    </source>
</evidence>
<dbReference type="RefSeq" id="WP_241346986.1">
    <property type="nucleotide sequence ID" value="NZ_JAKZGP010000007.1"/>
</dbReference>
<comment type="caution">
    <text evidence="1">The sequence shown here is derived from an EMBL/GenBank/DDBJ whole genome shotgun (WGS) entry which is preliminary data.</text>
</comment>
<dbReference type="EMBL" id="JAKZGP010000007">
    <property type="protein sequence ID" value="MCH7408658.1"/>
    <property type="molecule type" value="Genomic_DNA"/>
</dbReference>
<accession>A0ABS9UX71</accession>
<protein>
    <recommendedName>
        <fullName evidence="3">Lipocalin-like domain-containing protein</fullName>
    </recommendedName>
</protein>
<proteinExistence type="predicted"/>
<name>A0ABS9UX71_9BACT</name>
<evidence type="ECO:0000313" key="1">
    <source>
        <dbReference type="EMBL" id="MCH7408658.1"/>
    </source>
</evidence>
<sequence>METVQGTWVHEFELENQTIESTFIFYSNGTFERHNDRTQGEGDYETGILSFSTGNYAFEDDKLVVSTQTAFNAEIYENPPATVEELVESHKFFIRTERVEITFEDNNKVMILLFSECHDMITGVLPICAVPTPMRYIRVEE</sequence>
<organism evidence="1 2">
    <name type="scientific">Belliella filtrata</name>
    <dbReference type="NCBI Taxonomy" id="2923435"/>
    <lineage>
        <taxon>Bacteria</taxon>
        <taxon>Pseudomonadati</taxon>
        <taxon>Bacteroidota</taxon>
        <taxon>Cytophagia</taxon>
        <taxon>Cytophagales</taxon>
        <taxon>Cyclobacteriaceae</taxon>
        <taxon>Belliella</taxon>
    </lineage>
</organism>
<keyword evidence="2" id="KW-1185">Reference proteome</keyword>